<protein>
    <submittedName>
        <fullName evidence="1">Uncharacterized protein</fullName>
    </submittedName>
</protein>
<gene>
    <name evidence="1" type="ORF">KQX54_004540</name>
</gene>
<dbReference type="EMBL" id="JAHXZJ010000001">
    <property type="protein sequence ID" value="KAH0566818.1"/>
    <property type="molecule type" value="Genomic_DNA"/>
</dbReference>
<comment type="caution">
    <text evidence="1">The sequence shown here is derived from an EMBL/GenBank/DDBJ whole genome shotgun (WGS) entry which is preliminary data.</text>
</comment>
<organism evidence="1 2">
    <name type="scientific">Cotesia glomerata</name>
    <name type="common">Lepidopteran parasitic wasp</name>
    <name type="synonym">Apanteles glomeratus</name>
    <dbReference type="NCBI Taxonomy" id="32391"/>
    <lineage>
        <taxon>Eukaryota</taxon>
        <taxon>Metazoa</taxon>
        <taxon>Ecdysozoa</taxon>
        <taxon>Arthropoda</taxon>
        <taxon>Hexapoda</taxon>
        <taxon>Insecta</taxon>
        <taxon>Pterygota</taxon>
        <taxon>Neoptera</taxon>
        <taxon>Endopterygota</taxon>
        <taxon>Hymenoptera</taxon>
        <taxon>Apocrita</taxon>
        <taxon>Ichneumonoidea</taxon>
        <taxon>Braconidae</taxon>
        <taxon>Microgastrinae</taxon>
        <taxon>Cotesia</taxon>
    </lineage>
</organism>
<keyword evidence="2" id="KW-1185">Reference proteome</keyword>
<accession>A0AAV7J5E6</accession>
<reference evidence="1 2" key="1">
    <citation type="journal article" date="2021" name="J. Hered.">
        <title>A chromosome-level genome assembly of the parasitoid wasp, Cotesia glomerata (Hymenoptera: Braconidae).</title>
        <authorList>
            <person name="Pinto B.J."/>
            <person name="Weis J.J."/>
            <person name="Gamble T."/>
            <person name="Ode P.J."/>
            <person name="Paul R."/>
            <person name="Zaspel J.M."/>
        </authorList>
    </citation>
    <scope>NUCLEOTIDE SEQUENCE [LARGE SCALE GENOMIC DNA]</scope>
    <source>
        <strain evidence="1">CgM1</strain>
    </source>
</reference>
<evidence type="ECO:0000313" key="1">
    <source>
        <dbReference type="EMBL" id="KAH0566818.1"/>
    </source>
</evidence>
<name>A0AAV7J5E6_COTGL</name>
<dbReference type="Proteomes" id="UP000826195">
    <property type="component" value="Unassembled WGS sequence"/>
</dbReference>
<sequence length="71" mass="7549">MSRVRIFSYEDQYARDCGVRSLCKATTGAGEGAGVDFGLGIAATTRGGIVLLEEDGQAEEFNQANDHPTPK</sequence>
<dbReference type="AlphaFoldDB" id="A0AAV7J5E6"/>
<proteinExistence type="predicted"/>
<evidence type="ECO:0000313" key="2">
    <source>
        <dbReference type="Proteomes" id="UP000826195"/>
    </source>
</evidence>